<evidence type="ECO:0000256" key="9">
    <source>
        <dbReference type="ARBA" id="ARBA00023004"/>
    </source>
</evidence>
<evidence type="ECO:0000256" key="3">
    <source>
        <dbReference type="ARBA" id="ARBA00022475"/>
    </source>
</evidence>
<dbReference type="Proteomes" id="UP000676649">
    <property type="component" value="Chromosome"/>
</dbReference>
<name>A0A975MKU8_9GAMM</name>
<comment type="subcellular location">
    <subcellularLocation>
        <location evidence="1 16">Cell inner membrane</location>
        <topology evidence="1 16">Multi-pass membrane protein</topology>
    </subcellularLocation>
</comment>
<keyword evidence="5" id="KW-0997">Cell inner membrane</keyword>
<feature type="transmembrane region" description="Helical" evidence="16">
    <location>
        <begin position="710"/>
        <end position="730"/>
    </location>
</feature>
<dbReference type="EMBL" id="CP073754">
    <property type="protein sequence ID" value="QWF69670.1"/>
    <property type="molecule type" value="Genomic_DNA"/>
</dbReference>
<evidence type="ECO:0000256" key="1">
    <source>
        <dbReference type="ARBA" id="ARBA00004429"/>
    </source>
</evidence>
<comment type="function">
    <text evidence="16">Probable transporter of a GTP-driven Fe(2+) uptake system.</text>
</comment>
<dbReference type="InterPro" id="IPR006073">
    <property type="entry name" value="GTP-bd"/>
</dbReference>
<dbReference type="NCBIfam" id="NF007105">
    <property type="entry name" value="PRK09554.1"/>
    <property type="match status" value="1"/>
</dbReference>
<evidence type="ECO:0000256" key="8">
    <source>
        <dbReference type="ARBA" id="ARBA00022989"/>
    </source>
</evidence>
<dbReference type="GO" id="GO:0005525">
    <property type="term" value="F:GTP binding"/>
    <property type="evidence" value="ECO:0007669"/>
    <property type="project" value="UniProtKB-KW"/>
</dbReference>
<keyword evidence="15" id="KW-0460">Magnesium</keyword>
<keyword evidence="2 16" id="KW-0813">Transport</keyword>
<evidence type="ECO:0000256" key="5">
    <source>
        <dbReference type="ARBA" id="ARBA00022519"/>
    </source>
</evidence>
<sequence length="774" mass="84236">MTNTYSVCVVGNPNCGKTTLFNALTGSRQHVGNWPGVTVEKKTGYYSYHGKRIALVDLPGTYSLEADDDNVSLDEKVARDFVASQQADLVINIIDAANIERNLYLTTQLIEMRVPMLLVLNMMDAVKKRGIKIDVAALAARLGCPVIGIVAATGFGLTELKEAINKACAQHLAAPQLQIPYHPEIETAVQVLQGSLARHEFRQNCDIRWLALRLLENDTLAKSIAGPELSQLAANYRNSIEVATADEIDILAADARYGLVNELVQATVCKLNEVSRSATDKIDSVVLNRFLGIPIFLLVMYAMFMFTINVGSAFVDFFDQAVGALLVDGLRVRLIGFSWPEWLVVLLCNGVGGGVQVVATFIPIVGFLFIFLSILEDSGYMSRAAFVMDRFMCVIGLPGKSFVPMIVGFGCNVPAIIATRTLDNQRDRILTNLMNPFMSCGARLPVYALFAAAFFPVGGQNLVFGLYLLGIAVAVFTGLIMRHTLLRGEPSPFLMELPAYHLPTLQGVYTKTWERLKTFIFNAGKLIIPMVLILNTLNSWGIDGSFGRENSDRSVLSEIGRFLTPVFRPMGIEHDNWPATVGIFTGVLAKEAVVGTLDALYSQMANSAAPDTAANNFDLGAALRAACQTVPDNLQAILDKLTDPLGLNLGDISNQAAAADKQQVKLDTFAVLQSHFDGKVGAFAYLLFVLLYSPCVAATAAIYKETSAGWTLFVMGWTTFIAFLTATLFYQGMTYSQHPLTATAWIIGLCSLFAGILLALRFCGASNQTEGLRL</sequence>
<evidence type="ECO:0000256" key="13">
    <source>
        <dbReference type="NCBIfam" id="TIGR00437"/>
    </source>
</evidence>
<keyword evidence="3" id="KW-1003">Cell membrane</keyword>
<feature type="transmembrane region" description="Helical" evidence="16">
    <location>
        <begin position="464"/>
        <end position="481"/>
    </location>
</feature>
<feature type="binding site" evidence="15">
    <location>
        <position position="25"/>
    </location>
    <ligand>
        <name>Mg(2+)</name>
        <dbReference type="ChEBI" id="CHEBI:18420"/>
        <label>2</label>
    </ligand>
</feature>
<keyword evidence="12 16" id="KW-0472">Membrane</keyword>
<dbReference type="InterPro" id="IPR030389">
    <property type="entry name" value="G_FEOB_dom"/>
</dbReference>
<dbReference type="InterPro" id="IPR003373">
    <property type="entry name" value="Fe2_transport_prot-B"/>
</dbReference>
<keyword evidence="6 16" id="KW-0812">Transmembrane</keyword>
<dbReference type="GO" id="GO:0005886">
    <property type="term" value="C:plasma membrane"/>
    <property type="evidence" value="ECO:0007669"/>
    <property type="project" value="UniProtKB-SubCell"/>
</dbReference>
<keyword evidence="10" id="KW-0406">Ion transport</keyword>
<reference evidence="18" key="1">
    <citation type="submission" date="2021-04" db="EMBL/GenBank/DDBJ databases">
        <title>Draft genome sequence data of methanotrophic Methylovulum sp. strain S1L and Methylomonas sp. strain S2AM isolated from boreal lake water columns.</title>
        <authorList>
            <person name="Rissanen A.J."/>
            <person name="Mangayil R."/>
            <person name="Svenning M.M."/>
            <person name="Khanongnuch R."/>
        </authorList>
    </citation>
    <scope>NUCLEOTIDE SEQUENCE</scope>
    <source>
        <strain evidence="18">S2AM</strain>
    </source>
</reference>
<feature type="domain" description="FeoB-type G" evidence="17">
    <location>
        <begin position="4"/>
        <end position="170"/>
    </location>
</feature>
<dbReference type="InterPro" id="IPR027417">
    <property type="entry name" value="P-loop_NTPase"/>
</dbReference>
<dbReference type="FunFam" id="3.40.50.300:FF:000426">
    <property type="entry name" value="Ferrous iron transport protein B"/>
    <property type="match status" value="1"/>
</dbReference>
<accession>A0A975MKU8</accession>
<evidence type="ECO:0000256" key="12">
    <source>
        <dbReference type="ARBA" id="ARBA00023136"/>
    </source>
</evidence>
<feature type="binding site" evidence="14">
    <location>
        <begin position="36"/>
        <end position="40"/>
    </location>
    <ligand>
        <name>GTP</name>
        <dbReference type="ChEBI" id="CHEBI:37565"/>
        <label>1</label>
    </ligand>
</feature>
<dbReference type="PANTHER" id="PTHR43185">
    <property type="entry name" value="FERROUS IRON TRANSPORT PROTEIN B"/>
    <property type="match status" value="1"/>
</dbReference>
<evidence type="ECO:0000256" key="15">
    <source>
        <dbReference type="PIRSR" id="PIRSR603373-2"/>
    </source>
</evidence>
<feature type="transmembrane region" description="Helical" evidence="16">
    <location>
        <begin position="742"/>
        <end position="763"/>
    </location>
</feature>
<evidence type="ECO:0000256" key="14">
    <source>
        <dbReference type="PIRSR" id="PIRSR603373-1"/>
    </source>
</evidence>
<feature type="binding site" evidence="15">
    <location>
        <position position="26"/>
    </location>
    <ligand>
        <name>Mg(2+)</name>
        <dbReference type="ChEBI" id="CHEBI:18420"/>
        <label>2</label>
    </ligand>
</feature>
<evidence type="ECO:0000256" key="4">
    <source>
        <dbReference type="ARBA" id="ARBA00022496"/>
    </source>
</evidence>
<dbReference type="Gene3D" id="1.10.287.1770">
    <property type="match status" value="1"/>
</dbReference>
<evidence type="ECO:0000256" key="6">
    <source>
        <dbReference type="ARBA" id="ARBA00022692"/>
    </source>
</evidence>
<dbReference type="Pfam" id="PF17910">
    <property type="entry name" value="FeoB_Cyto"/>
    <property type="match status" value="1"/>
</dbReference>
<dbReference type="Gene3D" id="3.40.50.300">
    <property type="entry name" value="P-loop containing nucleotide triphosphate hydrolases"/>
    <property type="match status" value="1"/>
</dbReference>
<feature type="binding site" evidence="15">
    <location>
        <position position="22"/>
    </location>
    <ligand>
        <name>Mg(2+)</name>
        <dbReference type="ChEBI" id="CHEBI:18420"/>
        <label>1</label>
    </ligand>
</feature>
<dbReference type="InterPro" id="IPR005225">
    <property type="entry name" value="Small_GTP-bd"/>
</dbReference>
<keyword evidence="4 16" id="KW-0410">Iron transport</keyword>
<keyword evidence="15" id="KW-0479">Metal-binding</keyword>
<comment type="similarity">
    <text evidence="16">Belongs to the TRAFAC class TrmE-Era-EngA-EngB-Septin-like GTPase superfamily. FeoB GTPase (TC 9.A.8) family.</text>
</comment>
<dbReference type="AlphaFoldDB" id="A0A975MKU8"/>
<dbReference type="Pfam" id="PF07664">
    <property type="entry name" value="FeoB_C"/>
    <property type="match status" value="1"/>
</dbReference>
<evidence type="ECO:0000256" key="7">
    <source>
        <dbReference type="ARBA" id="ARBA00022741"/>
    </source>
</evidence>
<dbReference type="SUPFAM" id="SSF52540">
    <property type="entry name" value="P-loop containing nucleoside triphosphate hydrolases"/>
    <property type="match status" value="1"/>
</dbReference>
<proteinExistence type="inferred from homology"/>
<evidence type="ECO:0000313" key="18">
    <source>
        <dbReference type="EMBL" id="QWF69670.1"/>
    </source>
</evidence>
<dbReference type="InterPro" id="IPR041069">
    <property type="entry name" value="FeoB_Cyto"/>
</dbReference>
<feature type="transmembrane region" description="Helical" evidence="16">
    <location>
        <begin position="395"/>
        <end position="419"/>
    </location>
</feature>
<keyword evidence="7 14" id="KW-0547">Nucleotide-binding</keyword>
<dbReference type="KEGG" id="mpad:KEF85_09800"/>
<dbReference type="Pfam" id="PF02421">
    <property type="entry name" value="FeoB_N"/>
    <property type="match status" value="1"/>
</dbReference>
<evidence type="ECO:0000256" key="10">
    <source>
        <dbReference type="ARBA" id="ARBA00023065"/>
    </source>
</evidence>
<keyword evidence="8 16" id="KW-1133">Transmembrane helix</keyword>
<dbReference type="PANTHER" id="PTHR43185:SF1">
    <property type="entry name" value="FE(2+) TRANSPORTER FEOB"/>
    <property type="match status" value="1"/>
</dbReference>
<feature type="binding site" evidence="14">
    <location>
        <begin position="150"/>
        <end position="152"/>
    </location>
    <ligand>
        <name>GTP</name>
        <dbReference type="ChEBI" id="CHEBI:37565"/>
        <label>1</label>
    </ligand>
</feature>
<feature type="binding site" evidence="14">
    <location>
        <begin position="57"/>
        <end position="60"/>
    </location>
    <ligand>
        <name>GTP</name>
        <dbReference type="ChEBI" id="CHEBI:37565"/>
        <label>1</label>
    </ligand>
</feature>
<organism evidence="18 19">
    <name type="scientific">Methylomonas paludis</name>
    <dbReference type="NCBI Taxonomy" id="1173101"/>
    <lineage>
        <taxon>Bacteria</taxon>
        <taxon>Pseudomonadati</taxon>
        <taxon>Pseudomonadota</taxon>
        <taxon>Gammaproteobacteria</taxon>
        <taxon>Methylococcales</taxon>
        <taxon>Methylococcaceae</taxon>
        <taxon>Methylomonas</taxon>
    </lineage>
</organism>
<dbReference type="InterPro" id="IPR011640">
    <property type="entry name" value="Fe2_transport_prot_B_C"/>
</dbReference>
<evidence type="ECO:0000313" key="19">
    <source>
        <dbReference type="Proteomes" id="UP000676649"/>
    </source>
</evidence>
<evidence type="ECO:0000256" key="2">
    <source>
        <dbReference type="ARBA" id="ARBA00022448"/>
    </source>
</evidence>
<gene>
    <name evidence="18" type="primary">feoB</name>
    <name evidence="18" type="ORF">KEF85_09800</name>
</gene>
<dbReference type="NCBIfam" id="TIGR00437">
    <property type="entry name" value="feoB"/>
    <property type="match status" value="1"/>
</dbReference>
<dbReference type="GO" id="GO:0015093">
    <property type="term" value="F:ferrous iron transmembrane transporter activity"/>
    <property type="evidence" value="ECO:0007669"/>
    <property type="project" value="UniProtKB-UniRule"/>
</dbReference>
<feature type="transmembrane region" description="Helical" evidence="16">
    <location>
        <begin position="682"/>
        <end position="703"/>
    </location>
</feature>
<feature type="transmembrane region" description="Helical" evidence="16">
    <location>
        <begin position="342"/>
        <end position="375"/>
    </location>
</feature>
<keyword evidence="9 16" id="KW-0408">Iron</keyword>
<keyword evidence="19" id="KW-1185">Reference proteome</keyword>
<keyword evidence="11 14" id="KW-0342">GTP-binding</keyword>
<protein>
    <recommendedName>
        <fullName evidence="13 16">Ferrous iron transport protein B</fullName>
    </recommendedName>
</protein>
<dbReference type="CDD" id="cd01879">
    <property type="entry name" value="FeoB"/>
    <property type="match status" value="1"/>
</dbReference>
<feature type="transmembrane region" description="Helical" evidence="16">
    <location>
        <begin position="286"/>
        <end position="304"/>
    </location>
</feature>
<dbReference type="NCBIfam" id="TIGR00231">
    <property type="entry name" value="small_GTP"/>
    <property type="match status" value="1"/>
</dbReference>
<feature type="binding site" evidence="14">
    <location>
        <begin position="121"/>
        <end position="124"/>
    </location>
    <ligand>
        <name>GTP</name>
        <dbReference type="ChEBI" id="CHEBI:37565"/>
        <label>1</label>
    </ligand>
</feature>
<dbReference type="RefSeq" id="WP_215580010.1">
    <property type="nucleotide sequence ID" value="NZ_CP073754.1"/>
</dbReference>
<dbReference type="PRINTS" id="PR00326">
    <property type="entry name" value="GTP1OBG"/>
</dbReference>
<dbReference type="PROSITE" id="PS51711">
    <property type="entry name" value="G_FEOB"/>
    <property type="match status" value="1"/>
</dbReference>
<feature type="binding site" evidence="15">
    <location>
        <position position="23"/>
    </location>
    <ligand>
        <name>Mg(2+)</name>
        <dbReference type="ChEBI" id="CHEBI:18420"/>
        <label>2</label>
    </ligand>
</feature>
<dbReference type="Pfam" id="PF07670">
    <property type="entry name" value="Gate"/>
    <property type="match status" value="2"/>
</dbReference>
<evidence type="ECO:0000256" key="11">
    <source>
        <dbReference type="ARBA" id="ARBA00023134"/>
    </source>
</evidence>
<dbReference type="InterPro" id="IPR050860">
    <property type="entry name" value="FeoB_GTPase"/>
</dbReference>
<evidence type="ECO:0000259" key="17">
    <source>
        <dbReference type="PROSITE" id="PS51711"/>
    </source>
</evidence>
<dbReference type="InterPro" id="IPR011642">
    <property type="entry name" value="Gate_dom"/>
</dbReference>
<feature type="binding site" evidence="14">
    <location>
        <begin position="11"/>
        <end position="18"/>
    </location>
    <ligand>
        <name>GTP</name>
        <dbReference type="ChEBI" id="CHEBI:37565"/>
        <label>1</label>
    </ligand>
</feature>
<evidence type="ECO:0000256" key="16">
    <source>
        <dbReference type="RuleBase" id="RU362098"/>
    </source>
</evidence>
<feature type="transmembrane region" description="Helical" evidence="16">
    <location>
        <begin position="440"/>
        <end position="458"/>
    </location>
</feature>
<dbReference type="GO" id="GO:0046872">
    <property type="term" value="F:metal ion binding"/>
    <property type="evidence" value="ECO:0007669"/>
    <property type="project" value="UniProtKB-KW"/>
</dbReference>